<evidence type="ECO:0000256" key="2">
    <source>
        <dbReference type="SAM" id="Phobius"/>
    </source>
</evidence>
<dbReference type="EMBL" id="FNBE01000020">
    <property type="protein sequence ID" value="SDH22034.1"/>
    <property type="molecule type" value="Genomic_DNA"/>
</dbReference>
<keyword evidence="4" id="KW-1185">Reference proteome</keyword>
<dbReference type="STRING" id="366584.SAMN05216377_12091"/>
<feature type="compositionally biased region" description="Pro residues" evidence="1">
    <location>
        <begin position="86"/>
        <end position="102"/>
    </location>
</feature>
<keyword evidence="2" id="KW-1133">Transmembrane helix</keyword>
<reference evidence="3 4" key="1">
    <citation type="submission" date="2016-10" db="EMBL/GenBank/DDBJ databases">
        <authorList>
            <person name="de Groot N.N."/>
        </authorList>
    </citation>
    <scope>NUCLEOTIDE SEQUENCE [LARGE SCALE GENOMIC DNA]</scope>
    <source>
        <strain evidence="3 4">CGMCC 4.3143</strain>
    </source>
</reference>
<evidence type="ECO:0000313" key="3">
    <source>
        <dbReference type="EMBL" id="SDH22034.1"/>
    </source>
</evidence>
<proteinExistence type="predicted"/>
<dbReference type="Proteomes" id="UP000198967">
    <property type="component" value="Unassembled WGS sequence"/>
</dbReference>
<feature type="compositionally biased region" description="Low complexity" evidence="1">
    <location>
        <begin position="1"/>
        <end position="18"/>
    </location>
</feature>
<dbReference type="RefSeq" id="WP_093089238.1">
    <property type="nucleotide sequence ID" value="NZ_FNBE01000020.1"/>
</dbReference>
<keyword evidence="2" id="KW-0812">Transmembrane</keyword>
<dbReference type="AlphaFoldDB" id="A0A1G8AM71"/>
<keyword evidence="2" id="KW-0472">Membrane</keyword>
<feature type="compositionally biased region" description="Gly residues" evidence="1">
    <location>
        <begin position="59"/>
        <end position="77"/>
    </location>
</feature>
<name>A0A1G8AM71_PSEOR</name>
<accession>A0A1G8AM71</accession>
<feature type="region of interest" description="Disordered" evidence="1">
    <location>
        <begin position="59"/>
        <end position="102"/>
    </location>
</feature>
<sequence>MSSAEGAAPDAPTAPAGRRWFRRRPWATRPGGGWSRFRPLIVLVAAVLVAGGIGLGAGLALGSAGGGPGPGGPGGPEGHSFHHPGGPGPADGPGPRGPLPGA</sequence>
<evidence type="ECO:0000256" key="1">
    <source>
        <dbReference type="SAM" id="MobiDB-lite"/>
    </source>
</evidence>
<evidence type="ECO:0000313" key="4">
    <source>
        <dbReference type="Proteomes" id="UP000198967"/>
    </source>
</evidence>
<protein>
    <submittedName>
        <fullName evidence="3">Uncharacterized protein</fullName>
    </submittedName>
</protein>
<feature type="transmembrane region" description="Helical" evidence="2">
    <location>
        <begin position="40"/>
        <end position="61"/>
    </location>
</feature>
<gene>
    <name evidence="3" type="ORF">SAMN05216377_12091</name>
</gene>
<feature type="region of interest" description="Disordered" evidence="1">
    <location>
        <begin position="1"/>
        <end position="34"/>
    </location>
</feature>
<organism evidence="3 4">
    <name type="scientific">Pseudonocardia oroxyli</name>
    <dbReference type="NCBI Taxonomy" id="366584"/>
    <lineage>
        <taxon>Bacteria</taxon>
        <taxon>Bacillati</taxon>
        <taxon>Actinomycetota</taxon>
        <taxon>Actinomycetes</taxon>
        <taxon>Pseudonocardiales</taxon>
        <taxon>Pseudonocardiaceae</taxon>
        <taxon>Pseudonocardia</taxon>
    </lineage>
</organism>